<gene>
    <name evidence="1" type="ORF">HMPREF0557_01087</name>
</gene>
<accession>A0AB72ZA70</accession>
<dbReference type="Proteomes" id="UP000003597">
    <property type="component" value="Unassembled WGS sequence"/>
</dbReference>
<name>A0AB72ZA70_LISIO</name>
<dbReference type="AlphaFoldDB" id="A0AB72ZA70"/>
<proteinExistence type="predicted"/>
<evidence type="ECO:0000313" key="2">
    <source>
        <dbReference type="Proteomes" id="UP000003597"/>
    </source>
</evidence>
<reference evidence="1 2" key="1">
    <citation type="submission" date="2011-08" db="EMBL/GenBank/DDBJ databases">
        <authorList>
            <person name="Weinstock G."/>
            <person name="Sodergren E."/>
            <person name="Clifton S."/>
            <person name="Fulton L."/>
            <person name="Fulton B."/>
            <person name="Courtney L."/>
            <person name="Fronick C."/>
            <person name="Harrison M."/>
            <person name="Strong C."/>
            <person name="Farmer C."/>
            <person name="Delahaunty K."/>
            <person name="Markovic C."/>
            <person name="Hall O."/>
            <person name="Minx P."/>
            <person name="Tomlinson C."/>
            <person name="Mitreva M."/>
            <person name="Hou S."/>
            <person name="Chen J."/>
            <person name="Wollam A."/>
            <person name="Pepin K.H."/>
            <person name="Johnson M."/>
            <person name="Bhonagiri V."/>
            <person name="Zhang X."/>
            <person name="Suruliraj S."/>
            <person name="Warren W."/>
            <person name="Chinwalla A."/>
            <person name="Mardis E.R."/>
            <person name="Wilson R.K."/>
        </authorList>
    </citation>
    <scope>NUCLEOTIDE SEQUENCE [LARGE SCALE GENOMIC DNA]</scope>
    <source>
        <strain evidence="1 2">ATCC 33091</strain>
    </source>
</reference>
<dbReference type="EMBL" id="AGCN01000021">
    <property type="protein sequence ID" value="EHN61818.1"/>
    <property type="molecule type" value="Genomic_DNA"/>
</dbReference>
<evidence type="ECO:0000313" key="1">
    <source>
        <dbReference type="EMBL" id="EHN61818.1"/>
    </source>
</evidence>
<comment type="caution">
    <text evidence="1">The sequence shown here is derived from an EMBL/GenBank/DDBJ whole genome shotgun (WGS) entry which is preliminary data.</text>
</comment>
<organism evidence="1 2">
    <name type="scientific">Listeria innocua ATCC 33091</name>
    <dbReference type="NCBI Taxonomy" id="1002366"/>
    <lineage>
        <taxon>Bacteria</taxon>
        <taxon>Bacillati</taxon>
        <taxon>Bacillota</taxon>
        <taxon>Bacilli</taxon>
        <taxon>Bacillales</taxon>
        <taxon>Listeriaceae</taxon>
        <taxon>Listeria</taxon>
    </lineage>
</organism>
<sequence>MKNKNKLAQEEQKMSTKFMYERLLKCQEANKLVAIYASREDEYFEAGYIEAVTASDVMFRSRRSDGYEEGHVVLPLELVYRIEIDTAHLKTAELLAKHLNQPISSGLFEKAPNKKHSLFEIAADYVYQSKEIIFIDIIGDETPAIGMIAENEYEGLEITLVDDEGRLDGTCWIKKEDILALRFGGSVEQDLMNKLKK</sequence>
<keyword evidence="2" id="KW-1185">Reference proteome</keyword>
<protein>
    <submittedName>
        <fullName evidence="1">Uncharacterized protein</fullName>
    </submittedName>
</protein>